<proteinExistence type="predicted"/>
<sequence>MSRKAKYSPETKANVCEDYLLNNIYMQEICSKYNISFNIKSGTCSIYN</sequence>
<dbReference type="AlphaFoldDB" id="B1BSX9"/>
<accession>B1BSX9</accession>
<gene>
    <name evidence="1" type="ORF">AC3_A0572</name>
</gene>
<dbReference type="SUPFAM" id="SSF48295">
    <property type="entry name" value="TrpR-like"/>
    <property type="match status" value="1"/>
</dbReference>
<dbReference type="InterPro" id="IPR010921">
    <property type="entry name" value="Trp_repressor/repl_initiator"/>
</dbReference>
<dbReference type="EMBL" id="ABDW01000012">
    <property type="protein sequence ID" value="EDT15224.1"/>
    <property type="molecule type" value="Genomic_DNA"/>
</dbReference>
<reference evidence="1 2" key="1">
    <citation type="submission" date="2007-07" db="EMBL/GenBank/DDBJ databases">
        <title>Annotation of Clostridium perfringens E str. JGS1987.</title>
        <authorList>
            <person name="Paulsen I."/>
            <person name="Sebastian Y."/>
        </authorList>
    </citation>
    <scope>NUCLEOTIDE SEQUENCE [LARGE SCALE GENOMIC DNA]</scope>
    <source>
        <strain evidence="2">E str. JGS1987</strain>
    </source>
</reference>
<protein>
    <recommendedName>
        <fullName evidence="3">Transposase</fullName>
    </recommendedName>
</protein>
<evidence type="ECO:0008006" key="3">
    <source>
        <dbReference type="Google" id="ProtNLM"/>
    </source>
</evidence>
<dbReference type="Proteomes" id="UP000005337">
    <property type="component" value="Unassembled WGS sequence"/>
</dbReference>
<evidence type="ECO:0000313" key="2">
    <source>
        <dbReference type="Proteomes" id="UP000005337"/>
    </source>
</evidence>
<organism evidence="1 2">
    <name type="scientific">Clostridium perfringens E str. JGS1987</name>
    <dbReference type="NCBI Taxonomy" id="451755"/>
    <lineage>
        <taxon>Bacteria</taxon>
        <taxon>Bacillati</taxon>
        <taxon>Bacillota</taxon>
        <taxon>Clostridia</taxon>
        <taxon>Eubacteriales</taxon>
        <taxon>Clostridiaceae</taxon>
        <taxon>Clostridium</taxon>
    </lineage>
</organism>
<dbReference type="GO" id="GO:0043565">
    <property type="term" value="F:sequence-specific DNA binding"/>
    <property type="evidence" value="ECO:0007669"/>
    <property type="project" value="InterPro"/>
</dbReference>
<name>B1BSX9_CLOPF</name>
<comment type="caution">
    <text evidence="1">The sequence shown here is derived from an EMBL/GenBank/DDBJ whole genome shotgun (WGS) entry which is preliminary data.</text>
</comment>
<evidence type="ECO:0000313" key="1">
    <source>
        <dbReference type="EMBL" id="EDT15224.1"/>
    </source>
</evidence>